<dbReference type="Gene3D" id="2.60.200.20">
    <property type="match status" value="1"/>
</dbReference>
<dbReference type="PROSITE" id="PS50006">
    <property type="entry name" value="FHA_DOMAIN"/>
    <property type="match status" value="1"/>
</dbReference>
<comment type="caution">
    <text evidence="3">The sequence shown here is derived from an EMBL/GenBank/DDBJ whole genome shotgun (WGS) entry which is preliminary data.</text>
</comment>
<feature type="region of interest" description="Disordered" evidence="1">
    <location>
        <begin position="164"/>
        <end position="188"/>
    </location>
</feature>
<dbReference type="SMART" id="SM00240">
    <property type="entry name" value="FHA"/>
    <property type="match status" value="1"/>
</dbReference>
<dbReference type="RefSeq" id="WP_106135432.1">
    <property type="nucleotide sequence ID" value="NZ_PVTR01000017.1"/>
</dbReference>
<gene>
    <name evidence="3" type="ORF">CLW00_11758</name>
</gene>
<dbReference type="OrthoDB" id="949044at2"/>
<feature type="region of interest" description="Disordered" evidence="1">
    <location>
        <begin position="1"/>
        <end position="22"/>
    </location>
</feature>
<dbReference type="InterPro" id="IPR000253">
    <property type="entry name" value="FHA_dom"/>
</dbReference>
<evidence type="ECO:0000313" key="4">
    <source>
        <dbReference type="Proteomes" id="UP000238157"/>
    </source>
</evidence>
<proteinExistence type="predicted"/>
<evidence type="ECO:0000313" key="3">
    <source>
        <dbReference type="EMBL" id="PRY84781.1"/>
    </source>
</evidence>
<dbReference type="EMBL" id="PVTR01000017">
    <property type="protein sequence ID" value="PRY84781.1"/>
    <property type="molecule type" value="Genomic_DNA"/>
</dbReference>
<feature type="domain" description="FHA" evidence="2">
    <location>
        <begin position="63"/>
        <end position="118"/>
    </location>
</feature>
<dbReference type="SUPFAM" id="SSF49879">
    <property type="entry name" value="SMAD/FHA domain"/>
    <property type="match status" value="1"/>
</dbReference>
<dbReference type="InterPro" id="IPR050923">
    <property type="entry name" value="Cell_Proc_Reg/RNA_Proc"/>
</dbReference>
<reference evidence="3 4" key="1">
    <citation type="submission" date="2018-03" db="EMBL/GenBank/DDBJ databases">
        <title>Genomic Encyclopedia of Archaeal and Bacterial Type Strains, Phase II (KMG-II): from individual species to whole genera.</title>
        <authorList>
            <person name="Goeker M."/>
        </authorList>
    </citation>
    <scope>NUCLEOTIDE SEQUENCE [LARGE SCALE GENOMIC DNA]</scope>
    <source>
        <strain evidence="3 4">DSM 27929</strain>
    </source>
</reference>
<dbReference type="AlphaFoldDB" id="A0A2T0WDL2"/>
<accession>A0A2T0WDL2</accession>
<organism evidence="3 4">
    <name type="scientific">Mongoliibacter ruber</name>
    <dbReference type="NCBI Taxonomy" id="1750599"/>
    <lineage>
        <taxon>Bacteria</taxon>
        <taxon>Pseudomonadati</taxon>
        <taxon>Bacteroidota</taxon>
        <taxon>Cytophagia</taxon>
        <taxon>Cytophagales</taxon>
        <taxon>Cyclobacteriaceae</taxon>
        <taxon>Mongoliibacter</taxon>
    </lineage>
</organism>
<dbReference type="InterPro" id="IPR008984">
    <property type="entry name" value="SMAD_FHA_dom_sf"/>
</dbReference>
<feature type="compositionally biased region" description="Polar residues" evidence="1">
    <location>
        <begin position="164"/>
        <end position="182"/>
    </location>
</feature>
<keyword evidence="4" id="KW-1185">Reference proteome</keyword>
<evidence type="ECO:0000256" key="1">
    <source>
        <dbReference type="SAM" id="MobiDB-lite"/>
    </source>
</evidence>
<dbReference type="Pfam" id="PF00498">
    <property type="entry name" value="FHA"/>
    <property type="match status" value="1"/>
</dbReference>
<dbReference type="Proteomes" id="UP000238157">
    <property type="component" value="Unassembled WGS sequence"/>
</dbReference>
<evidence type="ECO:0000259" key="2">
    <source>
        <dbReference type="PROSITE" id="PS50006"/>
    </source>
</evidence>
<name>A0A2T0WDL2_9BACT</name>
<dbReference type="CDD" id="cd00060">
    <property type="entry name" value="FHA"/>
    <property type="match status" value="1"/>
</dbReference>
<sequence length="188" mass="21082">MAKSTIHEGSFNPNEENPSKKHTKVEGYAGTVQSADDRTIVGFLISYSANEKGDFWALREGKNVIGSSNDCTIPLHSPTVSNIHAIINTRRSQNDNRLMVVITDQNSTNGVFVNNQDVEYQPRELKDRDKIKIGDFELLLLLVDKIALSLFTNEKLAQQQVKVPNEQQSFSSPYDFSVNPSKKLTKPE</sequence>
<dbReference type="PANTHER" id="PTHR23308">
    <property type="entry name" value="NUCLEAR INHIBITOR OF PROTEIN PHOSPHATASE-1"/>
    <property type="match status" value="1"/>
</dbReference>
<protein>
    <submittedName>
        <fullName evidence="3">FHA domain-containing protein</fullName>
    </submittedName>
</protein>